<evidence type="ECO:0008006" key="4">
    <source>
        <dbReference type="Google" id="ProtNLM"/>
    </source>
</evidence>
<evidence type="ECO:0000256" key="1">
    <source>
        <dbReference type="SAM" id="SignalP"/>
    </source>
</evidence>
<dbReference type="STRING" id="395963.Bind_3263"/>
<dbReference type="eggNOG" id="COG4315">
    <property type="taxonomic scope" value="Bacteria"/>
</dbReference>
<name>B2ID58_BEII9</name>
<protein>
    <recommendedName>
        <fullName evidence="4">Lipoprotein</fullName>
    </recommendedName>
</protein>
<sequence>MMISRVAVSAFVMLAPTLLHSQPAIPEGDLMGSVLHTPDGKTLYVYDGDHIGEGRSNCTKGCAALWPPYLADNKAHASGDWSLIAREDGSKQWAYRGRPLYTWMKDGPGETKGDGAEGNVWHLAKP</sequence>
<dbReference type="AlphaFoldDB" id="B2ID58"/>
<dbReference type="OrthoDB" id="9800666at2"/>
<dbReference type="PANTHER" id="PTHR39335:SF1">
    <property type="entry name" value="BLL4220 PROTEIN"/>
    <property type="match status" value="1"/>
</dbReference>
<dbReference type="Proteomes" id="UP000001695">
    <property type="component" value="Chromosome"/>
</dbReference>
<evidence type="ECO:0000313" key="3">
    <source>
        <dbReference type="Proteomes" id="UP000001695"/>
    </source>
</evidence>
<dbReference type="PANTHER" id="PTHR39335">
    <property type="entry name" value="BLL4220 PROTEIN"/>
    <property type="match status" value="1"/>
</dbReference>
<gene>
    <name evidence="2" type="ordered locus">Bind_3263</name>
</gene>
<keyword evidence="3" id="KW-1185">Reference proteome</keyword>
<evidence type="ECO:0000313" key="2">
    <source>
        <dbReference type="EMBL" id="ACB96823.1"/>
    </source>
</evidence>
<dbReference type="InterPro" id="IPR005297">
    <property type="entry name" value="Lipoprotein_repeat"/>
</dbReference>
<dbReference type="GO" id="GO:0043448">
    <property type="term" value="P:alkane catabolic process"/>
    <property type="evidence" value="ECO:0007669"/>
    <property type="project" value="TreeGrafter"/>
</dbReference>
<dbReference type="RefSeq" id="WP_012386171.1">
    <property type="nucleotide sequence ID" value="NC_010581.1"/>
</dbReference>
<feature type="signal peptide" evidence="1">
    <location>
        <begin position="1"/>
        <end position="21"/>
    </location>
</feature>
<keyword evidence="1" id="KW-0732">Signal</keyword>
<dbReference type="KEGG" id="bid:Bind_3263"/>
<dbReference type="HOGENOM" id="CLU_053665_2_0_5"/>
<dbReference type="EMBL" id="CP001016">
    <property type="protein sequence ID" value="ACB96823.1"/>
    <property type="molecule type" value="Genomic_DNA"/>
</dbReference>
<proteinExistence type="predicted"/>
<reference evidence="2 3" key="2">
    <citation type="journal article" date="2010" name="J. Bacteriol.">
        <title>Complete genome sequence of Beijerinckia indica subsp. indica.</title>
        <authorList>
            <person name="Tamas I."/>
            <person name="Dedysh S.N."/>
            <person name="Liesack W."/>
            <person name="Stott M.B."/>
            <person name="Alam M."/>
            <person name="Murrell J.C."/>
            <person name="Dunfield P.F."/>
        </authorList>
    </citation>
    <scope>NUCLEOTIDE SEQUENCE [LARGE SCALE GENOMIC DNA]</scope>
    <source>
        <strain evidence="3">ATCC 9039 / DSM 1715 / NCIMB 8712</strain>
    </source>
</reference>
<dbReference type="Pfam" id="PF03640">
    <property type="entry name" value="Lipoprotein_15"/>
    <property type="match status" value="2"/>
</dbReference>
<feature type="chain" id="PRO_5002778690" description="Lipoprotein" evidence="1">
    <location>
        <begin position="22"/>
        <end position="126"/>
    </location>
</feature>
<reference evidence="3" key="1">
    <citation type="submission" date="2008-03" db="EMBL/GenBank/DDBJ databases">
        <title>Complete sequence of chromosome of Beijerinckia indica subsp. indica ATCC 9039.</title>
        <authorList>
            <consortium name="US DOE Joint Genome Institute"/>
            <person name="Copeland A."/>
            <person name="Lucas S."/>
            <person name="Lapidus A."/>
            <person name="Glavina del Rio T."/>
            <person name="Dalin E."/>
            <person name="Tice H."/>
            <person name="Bruce D."/>
            <person name="Goodwin L."/>
            <person name="Pitluck S."/>
            <person name="LaButti K."/>
            <person name="Schmutz J."/>
            <person name="Larimer F."/>
            <person name="Land M."/>
            <person name="Hauser L."/>
            <person name="Kyrpides N."/>
            <person name="Mikhailova N."/>
            <person name="Dunfield P.F."/>
            <person name="Dedysh S.N."/>
            <person name="Liesack W."/>
            <person name="Saw J.H."/>
            <person name="Alam M."/>
            <person name="Chen Y."/>
            <person name="Murrell J.C."/>
            <person name="Richardson P."/>
        </authorList>
    </citation>
    <scope>NUCLEOTIDE SEQUENCE [LARGE SCALE GENOMIC DNA]</scope>
    <source>
        <strain evidence="3">ATCC 9039 / DSM 1715 / NCIMB 8712</strain>
    </source>
</reference>
<organism evidence="2 3">
    <name type="scientific">Beijerinckia indica subsp. indica (strain ATCC 9039 / DSM 1715 / NCIMB 8712)</name>
    <dbReference type="NCBI Taxonomy" id="395963"/>
    <lineage>
        <taxon>Bacteria</taxon>
        <taxon>Pseudomonadati</taxon>
        <taxon>Pseudomonadota</taxon>
        <taxon>Alphaproteobacteria</taxon>
        <taxon>Hyphomicrobiales</taxon>
        <taxon>Beijerinckiaceae</taxon>
        <taxon>Beijerinckia</taxon>
    </lineage>
</organism>
<accession>B2ID58</accession>